<comment type="caution">
    <text evidence="1">The sequence shown here is derived from an EMBL/GenBank/DDBJ whole genome shotgun (WGS) entry which is preliminary data.</text>
</comment>
<sequence>MASISDDKYPQLYSLKIINCNQSGPIAGYVAALCLKLNIPEGRQPDLKVFDQSDTEVDGEVFEEIVKESPGTFKVMLSKEELDASLSSTSSSCSAASDDTIILNFTMCDPPEEAAAVEGSQAKKPCHINFEAKAEHYYDPESGSGYLAWRLKTIQRKVQRKEVVSVSKSPKIMRFLSDNGNRFVEWEP</sequence>
<dbReference type="EMBL" id="CADEAL010001745">
    <property type="protein sequence ID" value="CAB1435190.1"/>
    <property type="molecule type" value="Genomic_DNA"/>
</dbReference>
<evidence type="ECO:0000313" key="1">
    <source>
        <dbReference type="EMBL" id="CAB1435190.1"/>
    </source>
</evidence>
<dbReference type="Proteomes" id="UP001153269">
    <property type="component" value="Unassembled WGS sequence"/>
</dbReference>
<protein>
    <submittedName>
        <fullName evidence="1">Uncharacterized protein</fullName>
    </submittedName>
</protein>
<dbReference type="AlphaFoldDB" id="A0A9N7YSD9"/>
<organism evidence="1 2">
    <name type="scientific">Pleuronectes platessa</name>
    <name type="common">European plaice</name>
    <dbReference type="NCBI Taxonomy" id="8262"/>
    <lineage>
        <taxon>Eukaryota</taxon>
        <taxon>Metazoa</taxon>
        <taxon>Chordata</taxon>
        <taxon>Craniata</taxon>
        <taxon>Vertebrata</taxon>
        <taxon>Euteleostomi</taxon>
        <taxon>Actinopterygii</taxon>
        <taxon>Neopterygii</taxon>
        <taxon>Teleostei</taxon>
        <taxon>Neoteleostei</taxon>
        <taxon>Acanthomorphata</taxon>
        <taxon>Carangaria</taxon>
        <taxon>Pleuronectiformes</taxon>
        <taxon>Pleuronectoidei</taxon>
        <taxon>Pleuronectidae</taxon>
        <taxon>Pleuronectes</taxon>
    </lineage>
</organism>
<gene>
    <name evidence="1" type="ORF">PLEPLA_LOCUS23280</name>
</gene>
<proteinExistence type="predicted"/>
<name>A0A9N7YSD9_PLEPL</name>
<keyword evidence="2" id="KW-1185">Reference proteome</keyword>
<accession>A0A9N7YSD9</accession>
<evidence type="ECO:0000313" key="2">
    <source>
        <dbReference type="Proteomes" id="UP001153269"/>
    </source>
</evidence>
<reference evidence="1" key="1">
    <citation type="submission" date="2020-03" db="EMBL/GenBank/DDBJ databases">
        <authorList>
            <person name="Weist P."/>
        </authorList>
    </citation>
    <scope>NUCLEOTIDE SEQUENCE</scope>
</reference>